<dbReference type="Proteomes" id="UP001597362">
    <property type="component" value="Unassembled WGS sequence"/>
</dbReference>
<accession>A0ABW4YIE3</accession>
<proteinExistence type="predicted"/>
<protein>
    <submittedName>
        <fullName evidence="2">DUF3885 domain-containing protein</fullName>
    </submittedName>
</protein>
<reference evidence="3" key="1">
    <citation type="journal article" date="2019" name="Int. J. Syst. Evol. Microbiol.">
        <title>The Global Catalogue of Microorganisms (GCM) 10K type strain sequencing project: providing services to taxonomists for standard genome sequencing and annotation.</title>
        <authorList>
            <consortium name="The Broad Institute Genomics Platform"/>
            <consortium name="The Broad Institute Genome Sequencing Center for Infectious Disease"/>
            <person name="Wu L."/>
            <person name="Ma J."/>
        </authorList>
    </citation>
    <scope>NUCLEOTIDE SEQUENCE [LARGE SCALE GENOMIC DNA]</scope>
    <source>
        <strain evidence="3">GH52</strain>
    </source>
</reference>
<evidence type="ECO:0000313" key="3">
    <source>
        <dbReference type="Proteomes" id="UP001597362"/>
    </source>
</evidence>
<organism evidence="2 3">
    <name type="scientific">Paenibacillus yanchengensis</name>
    <dbReference type="NCBI Taxonomy" id="2035833"/>
    <lineage>
        <taxon>Bacteria</taxon>
        <taxon>Bacillati</taxon>
        <taxon>Bacillota</taxon>
        <taxon>Bacilli</taxon>
        <taxon>Bacillales</taxon>
        <taxon>Paenibacillaceae</taxon>
        <taxon>Paenibacillus</taxon>
    </lineage>
</organism>
<sequence>MTEHSGSAFKVLEKGGNDMEHNQHLDDFLLRIFTGVHLKSPLFYNVPIGIRFELGGNIVAFEERAEQVKERAITLFDAINQSDDNIYFVLFMDSWNEHPIKAFEKDVFKVFVNYVKRIDLDKICMKEQEFRHKEADEIDDTVTIRYCAKVKVQDVDVNSLIGAIANRTLGLEPTVSGDIYLINETNRTIFHFYDDRGLDIVAENTKVLKKVYEQYNHWILDYDRERINEIFS</sequence>
<gene>
    <name evidence="2" type="ORF">ACFSJH_05855</name>
</gene>
<dbReference type="RefSeq" id="WP_377770288.1">
    <property type="nucleotide sequence ID" value="NZ_JBHUHO010000014.1"/>
</dbReference>
<feature type="domain" description="DUF3885" evidence="1">
    <location>
        <begin position="26"/>
        <end position="223"/>
    </location>
</feature>
<keyword evidence="3" id="KW-1185">Reference proteome</keyword>
<evidence type="ECO:0000313" key="2">
    <source>
        <dbReference type="EMBL" id="MFD2115258.1"/>
    </source>
</evidence>
<dbReference type="InterPro" id="IPR024976">
    <property type="entry name" value="DUF3885"/>
</dbReference>
<evidence type="ECO:0000259" key="1">
    <source>
        <dbReference type="Pfam" id="PF13021"/>
    </source>
</evidence>
<dbReference type="Pfam" id="PF13021">
    <property type="entry name" value="DUF3885"/>
    <property type="match status" value="1"/>
</dbReference>
<comment type="caution">
    <text evidence="2">The sequence shown here is derived from an EMBL/GenBank/DDBJ whole genome shotgun (WGS) entry which is preliminary data.</text>
</comment>
<dbReference type="EMBL" id="JBHUHO010000014">
    <property type="protein sequence ID" value="MFD2115258.1"/>
    <property type="molecule type" value="Genomic_DNA"/>
</dbReference>
<name>A0ABW4YIE3_9BACL</name>